<proteinExistence type="predicted"/>
<reference evidence="7 8" key="1">
    <citation type="submission" date="2018-08" db="EMBL/GenBank/DDBJ databases">
        <title>Recombination of ecologically and evolutionarily significant loci maintains genetic cohesion in the Pseudomonas syringae species complex.</title>
        <authorList>
            <person name="Dillon M."/>
            <person name="Thakur S."/>
            <person name="Almeida R.N.D."/>
            <person name="Weir B.S."/>
            <person name="Guttman D.S."/>
        </authorList>
    </citation>
    <scope>NUCLEOTIDE SEQUENCE [LARGE SCALE GENOMIC DNA]</scope>
    <source>
        <strain evidence="7 8">ICMP 4324</strain>
    </source>
</reference>
<dbReference type="CDD" id="cd16424">
    <property type="entry name" value="VirB8"/>
    <property type="match status" value="1"/>
</dbReference>
<dbReference type="AlphaFoldDB" id="A0A3M3G543"/>
<keyword evidence="2" id="KW-0812">Transmembrane</keyword>
<keyword evidence="3" id="KW-1133">Transmembrane helix</keyword>
<accession>A0A3M3G543</accession>
<dbReference type="Pfam" id="PF04335">
    <property type="entry name" value="VirB8"/>
    <property type="match status" value="1"/>
</dbReference>
<evidence type="ECO:0000256" key="2">
    <source>
        <dbReference type="ARBA" id="ARBA00022692"/>
    </source>
</evidence>
<keyword evidence="4" id="KW-0472">Membrane</keyword>
<feature type="compositionally biased region" description="Polar residues" evidence="5">
    <location>
        <begin position="258"/>
        <end position="281"/>
    </location>
</feature>
<evidence type="ECO:0000313" key="7">
    <source>
        <dbReference type="EMBL" id="RMM69105.1"/>
    </source>
</evidence>
<evidence type="ECO:0000256" key="3">
    <source>
        <dbReference type="ARBA" id="ARBA00022989"/>
    </source>
</evidence>
<feature type="domain" description="Bacterial virulence protein VirB8" evidence="6">
    <location>
        <begin position="46"/>
        <end position="257"/>
    </location>
</feature>
<dbReference type="SUPFAM" id="SSF54427">
    <property type="entry name" value="NTF2-like"/>
    <property type="match status" value="1"/>
</dbReference>
<evidence type="ECO:0000256" key="5">
    <source>
        <dbReference type="SAM" id="MobiDB-lite"/>
    </source>
</evidence>
<name>A0A3M3G543_PSESG</name>
<dbReference type="Proteomes" id="UP000276829">
    <property type="component" value="Unassembled WGS sequence"/>
</dbReference>
<comment type="caution">
    <text evidence="7">The sequence shown here is derived from an EMBL/GenBank/DDBJ whole genome shotgun (WGS) entry which is preliminary data.</text>
</comment>
<feature type="region of interest" description="Disordered" evidence="5">
    <location>
        <begin position="258"/>
        <end position="296"/>
    </location>
</feature>
<evidence type="ECO:0000313" key="8">
    <source>
        <dbReference type="Proteomes" id="UP000276829"/>
    </source>
</evidence>
<evidence type="ECO:0000259" key="6">
    <source>
        <dbReference type="Pfam" id="PF04335"/>
    </source>
</evidence>
<evidence type="ECO:0000256" key="1">
    <source>
        <dbReference type="ARBA" id="ARBA00004167"/>
    </source>
</evidence>
<dbReference type="GO" id="GO:0016020">
    <property type="term" value="C:membrane"/>
    <property type="evidence" value="ECO:0007669"/>
    <property type="project" value="UniProtKB-SubCell"/>
</dbReference>
<organism evidence="7 8">
    <name type="scientific">Pseudomonas savastanoi pv. glycinea</name>
    <name type="common">Pseudomonas syringae pv. glycinea</name>
    <dbReference type="NCBI Taxonomy" id="318"/>
    <lineage>
        <taxon>Bacteria</taxon>
        <taxon>Pseudomonadati</taxon>
        <taxon>Pseudomonadota</taxon>
        <taxon>Gammaproteobacteria</taxon>
        <taxon>Pseudomonadales</taxon>
        <taxon>Pseudomonadaceae</taxon>
        <taxon>Pseudomonas</taxon>
    </lineage>
</organism>
<comment type="subcellular location">
    <subcellularLocation>
        <location evidence="1">Membrane</location>
        <topology evidence="1">Single-pass membrane protein</topology>
    </subcellularLocation>
</comment>
<dbReference type="EMBL" id="RBON01000149">
    <property type="protein sequence ID" value="RMM69105.1"/>
    <property type="molecule type" value="Genomic_DNA"/>
</dbReference>
<dbReference type="InterPro" id="IPR007430">
    <property type="entry name" value="VirB8"/>
</dbReference>
<protein>
    <recommendedName>
        <fullName evidence="6">Bacterial virulence protein VirB8 domain-containing protein</fullName>
    </recommendedName>
</protein>
<dbReference type="Gene3D" id="3.10.450.230">
    <property type="entry name" value="VirB8 protein"/>
    <property type="match status" value="1"/>
</dbReference>
<gene>
    <name evidence="7" type="ORF">ALQ73_200140</name>
</gene>
<dbReference type="InterPro" id="IPR032710">
    <property type="entry name" value="NTF2-like_dom_sf"/>
</dbReference>
<sequence>MERMKKRPIPEQLSDADAAKETQRFLDDIRRYVESNDDIEQLLLNSRSWADSETEQLKKSRINAWRVTCFFALFASGCLYNANRAVETAMVPPPPPQVLVMDKATNTINPLMSLSEVKVKYEDALLRRALNTFMICRERYIVEMREDDYFCAAAFMSPQLQSQWSQYWDDQNPDGPLMRYGLNTTVKPEIVSIVPRENQKGVVDTAQVQFERTTIENGMKKRTYMIADIAFKMVNLPVEEKQRRVNDIGLQITQYTTNQMLTSTDPRSTKPSPSAQEQVPSGFSAPTAGPRQGRQP</sequence>
<feature type="region of interest" description="Disordered" evidence="5">
    <location>
        <begin position="1"/>
        <end position="20"/>
    </location>
</feature>
<dbReference type="RefSeq" id="WP_122393579.1">
    <property type="nucleotide sequence ID" value="NZ_RBON01000149.1"/>
</dbReference>
<evidence type="ECO:0000256" key="4">
    <source>
        <dbReference type="ARBA" id="ARBA00023136"/>
    </source>
</evidence>